<dbReference type="RefSeq" id="WP_339598976.1">
    <property type="nucleotide sequence ID" value="NZ_JBBHLC010000017.1"/>
</dbReference>
<dbReference type="Pfam" id="PF20178">
    <property type="entry name" value="ToxA_N"/>
    <property type="match status" value="1"/>
</dbReference>
<dbReference type="InterPro" id="IPR046673">
    <property type="entry name" value="ToxA_N"/>
</dbReference>
<protein>
    <submittedName>
        <fullName evidence="3">DUF6543 domain-containing protein</fullName>
    </submittedName>
</protein>
<dbReference type="InterPro" id="IPR007577">
    <property type="entry name" value="GlycoTrfase_DXD_sugar-bd_CS"/>
</dbReference>
<proteinExistence type="predicted"/>
<sequence>MQESIPTPPFTASLPEGMLDLTGLPTLAGAARTLFAQACPDLPEGPWYVLEYAEHEGTQRLLASHPLDTLIAQSMRGKPGSDELFEPQRSVLSASRTSLDAADQYTDVPLTDIRDALAGITPQTVAAQFEVDRTTFWEVPEQLSLPNRRLRQELQMRASLADHAGLLEQVGALTPAATALIADIVAHPSWSNRVLARGVYHLDVHLAGSGAVVGLPGLLVLSTAPGGYSPALGYVTERKDTTGECVLYCPGYLGFVRRYDSLEEVLSAVRADLTGGYAPTWLRRLGPVAQAALLEEEQRPDYGYEVRATPIEGNPFEAQVQQQLDAWRESALAGTESFWSNAIGLDASLCKAVRQLQAFALQHQTARQALWQDKVGLDAQQQVQLDQWLELLHNQQIVADRYFAQLPAFESFAREQIQASLKAQGWDVDPATVDLTISIASYRPDVVEPELAPGTVAVDPQAQVTTHTCSLLEYIAMRLDKASDANWTVELAEDDERSPGLKAFGTLADQLNLQEGYEQALSARLRRPAQEEAAALHDESRQAAQEVFVTRLRIDALLAVARGELLQEDYAHVSSVLDTAQPQASASPAGHVEALVLSGNTLRDVLLFTLDNDASLIFYTPGHPSGRAFERFASAGALRAVITEQLAGIDEQPGALSETAKYWLARFGKHQLDAAGAGLRSLAQGQGGSLLTTLQVPEPWAQAVFDQRVRFLLAEGDASAVSDTELMLEQGLDYALLAFRVLSLLVPGRVMTMLDLTEVATHLFNGYASYSAGQRHAAGEHLVEMLSSLSGLANARAPRLQAVGKASAPMHVQLDAGRLNITPVAKAADPSAEMFRFTTGERAGLYVAEQRLYVELADGQRYPLREVIDPLDGSIARYLDDGEPAAAPATVEMLGLRVVREPDTEQWRVAPRLRLLGGADEPARAGAGQTLGMDGVTIKGAQGGEEFFVFEGTQRRRVEFELWTCSWFAPERDVYLRYDSALGYHVEQPRPTEPANPQLRQQYREQFGLPFYPPLPAPRRADSAEALPKKLHQVWIGSHASLLEHHQHTLAHNAQMAKQSGYSLELHFHKNAGLLPESLQLLTLRKTFPDVTFTSLSVEPFFKAFIADAAGEAFTHYLKKKTRNYAAACDSVRYRLVRELGGIYMDVDDQLSKPLPTFTLSPGQLAVGSVMESVALNFTGFNNSHFASLKGNALLDAVERELVARFKTTRWAAQRPKKDEEGFWPYMRDISRVTGPRLLTDVYSKANPRADAMRYAGPYVYELRRSSVIPEPQIREWVTQVQGEVTLLADYFEGGSTASWMTTRR</sequence>
<accession>A0ABU8QRQ5</accession>
<dbReference type="SUPFAM" id="SSF53448">
    <property type="entry name" value="Nucleotide-diphospho-sugar transferases"/>
    <property type="match status" value="1"/>
</dbReference>
<dbReference type="Proteomes" id="UP001380290">
    <property type="component" value="Unassembled WGS sequence"/>
</dbReference>
<reference evidence="3 4" key="1">
    <citation type="submission" date="2024-02" db="EMBL/GenBank/DDBJ databases">
        <title>Identification of pathogenicity and growth-promoting function of Pseudomonas putida variant.</title>
        <authorList>
            <person name="Sun J."/>
        </authorList>
    </citation>
    <scope>NUCLEOTIDE SEQUENCE [LARGE SCALE GENOMIC DNA]</scope>
    <source>
        <strain evidence="3 4">A03</strain>
    </source>
</reference>
<dbReference type="Pfam" id="PF04488">
    <property type="entry name" value="Gly_transf_sug"/>
    <property type="match status" value="1"/>
</dbReference>
<dbReference type="Gene3D" id="3.90.550.20">
    <property type="match status" value="1"/>
</dbReference>
<comment type="caution">
    <text evidence="3">The sequence shown here is derived from an EMBL/GenBank/DDBJ whole genome shotgun (WGS) entry which is preliminary data.</text>
</comment>
<dbReference type="PANTHER" id="PTHR32385:SF15">
    <property type="entry name" value="INOSITOL PHOSPHOCERAMIDE MANNOSYLTRANSFERASE 1"/>
    <property type="match status" value="1"/>
</dbReference>
<name>A0ABU8QRQ5_9PSED</name>
<evidence type="ECO:0000256" key="1">
    <source>
        <dbReference type="ARBA" id="ARBA00022679"/>
    </source>
</evidence>
<feature type="domain" description="Dermonecrotic toxin N-terminal" evidence="2">
    <location>
        <begin position="404"/>
        <end position="647"/>
    </location>
</feature>
<evidence type="ECO:0000259" key="2">
    <source>
        <dbReference type="Pfam" id="PF20178"/>
    </source>
</evidence>
<keyword evidence="1" id="KW-0808">Transferase</keyword>
<organism evidence="3 4">
    <name type="scientific">Pseudomonas farsensis</name>
    <dbReference type="NCBI Taxonomy" id="2745492"/>
    <lineage>
        <taxon>Bacteria</taxon>
        <taxon>Pseudomonadati</taxon>
        <taxon>Pseudomonadota</taxon>
        <taxon>Gammaproteobacteria</taxon>
        <taxon>Pseudomonadales</taxon>
        <taxon>Pseudomonadaceae</taxon>
        <taxon>Pseudomonas</taxon>
    </lineage>
</organism>
<dbReference type="InterPro" id="IPR051706">
    <property type="entry name" value="Glycosyltransferase_domain"/>
</dbReference>
<keyword evidence="4" id="KW-1185">Reference proteome</keyword>
<dbReference type="InterPro" id="IPR029044">
    <property type="entry name" value="Nucleotide-diphossugar_trans"/>
</dbReference>
<evidence type="ECO:0000313" key="3">
    <source>
        <dbReference type="EMBL" id="MEJ5863318.1"/>
    </source>
</evidence>
<dbReference type="PANTHER" id="PTHR32385">
    <property type="entry name" value="MANNOSYL PHOSPHORYLINOSITOL CERAMIDE SYNTHASE"/>
    <property type="match status" value="1"/>
</dbReference>
<gene>
    <name evidence="3" type="ORF">V7S98_08760</name>
</gene>
<dbReference type="EMBL" id="JBBHLC010000017">
    <property type="protein sequence ID" value="MEJ5863318.1"/>
    <property type="molecule type" value="Genomic_DNA"/>
</dbReference>
<evidence type="ECO:0000313" key="4">
    <source>
        <dbReference type="Proteomes" id="UP001380290"/>
    </source>
</evidence>